<dbReference type="AlphaFoldDB" id="A0AAV4T0Q1"/>
<dbReference type="EMBL" id="BPLR01010521">
    <property type="protein sequence ID" value="GIY39855.1"/>
    <property type="molecule type" value="Genomic_DNA"/>
</dbReference>
<reference evidence="1 2" key="1">
    <citation type="submission" date="2021-06" db="EMBL/GenBank/DDBJ databases">
        <title>Caerostris extrusa draft genome.</title>
        <authorList>
            <person name="Kono N."/>
            <person name="Arakawa K."/>
        </authorList>
    </citation>
    <scope>NUCLEOTIDE SEQUENCE [LARGE SCALE GENOMIC DNA]</scope>
</reference>
<organism evidence="1 2">
    <name type="scientific">Caerostris extrusa</name>
    <name type="common">Bark spider</name>
    <name type="synonym">Caerostris bankana</name>
    <dbReference type="NCBI Taxonomy" id="172846"/>
    <lineage>
        <taxon>Eukaryota</taxon>
        <taxon>Metazoa</taxon>
        <taxon>Ecdysozoa</taxon>
        <taxon>Arthropoda</taxon>
        <taxon>Chelicerata</taxon>
        <taxon>Arachnida</taxon>
        <taxon>Araneae</taxon>
        <taxon>Araneomorphae</taxon>
        <taxon>Entelegynae</taxon>
        <taxon>Araneoidea</taxon>
        <taxon>Araneidae</taxon>
        <taxon>Caerostris</taxon>
    </lineage>
</organism>
<evidence type="ECO:0008006" key="3">
    <source>
        <dbReference type="Google" id="ProtNLM"/>
    </source>
</evidence>
<evidence type="ECO:0000313" key="1">
    <source>
        <dbReference type="EMBL" id="GIY39855.1"/>
    </source>
</evidence>
<name>A0AAV4T0Q1_CAEEX</name>
<dbReference type="Proteomes" id="UP001054945">
    <property type="component" value="Unassembled WGS sequence"/>
</dbReference>
<proteinExistence type="predicted"/>
<comment type="caution">
    <text evidence="1">The sequence shown here is derived from an EMBL/GenBank/DDBJ whole genome shotgun (WGS) entry which is preliminary data.</text>
</comment>
<evidence type="ECO:0000313" key="2">
    <source>
        <dbReference type="Proteomes" id="UP001054945"/>
    </source>
</evidence>
<gene>
    <name evidence="1" type="ORF">CEXT_618901</name>
</gene>
<accession>A0AAV4T0Q1</accession>
<keyword evidence="2" id="KW-1185">Reference proteome</keyword>
<sequence length="117" mass="12864">MEDLPIFVAFCSLPKNTVCASSVLLCSFLSLPVLKIWLCSSHFKSYCSTVSAGSLLDVNGDINFTANIPLRSLAVLFLKMVCAKQIKILFCEALRIGCAAACVFRTWVLCERFSCLL</sequence>
<protein>
    <recommendedName>
        <fullName evidence="3">Secreted protein</fullName>
    </recommendedName>
</protein>